<dbReference type="PANTHER" id="PTHR10270:SF161">
    <property type="entry name" value="SEX-DETERMINING REGION Y PROTEIN"/>
    <property type="match status" value="1"/>
</dbReference>
<feature type="compositionally biased region" description="Low complexity" evidence="4">
    <location>
        <begin position="276"/>
        <end position="288"/>
    </location>
</feature>
<dbReference type="PROSITE" id="PS50118">
    <property type="entry name" value="HMG_BOX_2"/>
    <property type="match status" value="1"/>
</dbReference>
<dbReference type="GO" id="GO:0000122">
    <property type="term" value="P:negative regulation of transcription by RNA polymerase II"/>
    <property type="evidence" value="ECO:0007669"/>
    <property type="project" value="TreeGrafter"/>
</dbReference>
<evidence type="ECO:0000256" key="3">
    <source>
        <dbReference type="PROSITE-ProRule" id="PRU00267"/>
    </source>
</evidence>
<feature type="DNA-binding region" description="HMG box" evidence="3">
    <location>
        <begin position="80"/>
        <end position="153"/>
    </location>
</feature>
<dbReference type="GO" id="GO:0030154">
    <property type="term" value="P:cell differentiation"/>
    <property type="evidence" value="ECO:0007669"/>
    <property type="project" value="TreeGrafter"/>
</dbReference>
<accession>A0A0C3SD25</accession>
<evidence type="ECO:0000259" key="5">
    <source>
        <dbReference type="PROSITE" id="PS50118"/>
    </source>
</evidence>
<feature type="compositionally biased region" description="Basic residues" evidence="4">
    <location>
        <begin position="63"/>
        <end position="72"/>
    </location>
</feature>
<evidence type="ECO:0000256" key="2">
    <source>
        <dbReference type="ARBA" id="ARBA00023163"/>
    </source>
</evidence>
<feature type="region of interest" description="Disordered" evidence="4">
    <location>
        <begin position="141"/>
        <end position="225"/>
    </location>
</feature>
<dbReference type="InterPro" id="IPR036910">
    <property type="entry name" value="HMG_box_dom_sf"/>
</dbReference>
<evidence type="ECO:0000256" key="4">
    <source>
        <dbReference type="SAM" id="MobiDB-lite"/>
    </source>
</evidence>
<dbReference type="STRING" id="745531.A0A0C3SD25"/>
<dbReference type="InterPro" id="IPR009071">
    <property type="entry name" value="HMG_box_dom"/>
</dbReference>
<dbReference type="EMBL" id="KN840468">
    <property type="protein sequence ID" value="KIP09305.1"/>
    <property type="molecule type" value="Genomic_DNA"/>
</dbReference>
<dbReference type="CDD" id="cd01389">
    <property type="entry name" value="HMG-box_ROX1-like"/>
    <property type="match status" value="1"/>
</dbReference>
<keyword evidence="7" id="KW-1185">Reference proteome</keyword>
<feature type="domain" description="HMG box" evidence="5">
    <location>
        <begin position="80"/>
        <end position="153"/>
    </location>
</feature>
<name>A0A0C3SD25_PHLG1</name>
<feature type="region of interest" description="Disordered" evidence="4">
    <location>
        <begin position="342"/>
        <end position="371"/>
    </location>
</feature>
<dbReference type="OrthoDB" id="6247875at2759"/>
<feature type="region of interest" description="Disordered" evidence="4">
    <location>
        <begin position="24"/>
        <end position="78"/>
    </location>
</feature>
<sequence>MASSLSFVYPEVCGWDLPTDIDSTDQKPALDFSAPLRPSSTSLETPRTSAHKASLHKEPKNSPAKKSKGPRNKKGDVNYVPRPRNCFFIYRCLFARAYSENARKTNQPPTPEKVVSKRAALNWKKLTPVEKEPYIELAREEARKHAETNPNYKYSPRRDTNNKRSVSKSLSRREKVESLVQLHESSTFRHDDTYSEYSPVDSPASHTSSSPEPTGPITPTDYFFHPRGLSHRRSMSLPHLEAARHSSPYEYAHTYFLQPESCASSPGPGPQRTAKRSSSARQRSYSTSGASIPPPDTAFDLEYDGVTIPFATLAPHASSMSLPDLLSLHDLTIDDNWSSTYSTPQMSPAASLHDFGQPEYFSGQDDQPIPSVPLIQRRRRSNTAPSAMLSPLSLVSSTLESYPEASGSAAPTLIVSPPDRSAAITPTRSSTMPVMASLTNESFGFSPYSASAQASSSSLLVPEPEMDIDRTPRRADFPGNVQDVPDIYAQQFTTPAAPMNFMAGPSETFAMDAYTEGLGAFDIPAAGYDMAPFDDVDFSEFFHTSPPELALPPYST</sequence>
<organism evidence="6 7">
    <name type="scientific">Phlebiopsis gigantea (strain 11061_1 CR5-6)</name>
    <name type="common">White-rot fungus</name>
    <name type="synonym">Peniophora gigantea</name>
    <dbReference type="NCBI Taxonomy" id="745531"/>
    <lineage>
        <taxon>Eukaryota</taxon>
        <taxon>Fungi</taxon>
        <taxon>Dikarya</taxon>
        <taxon>Basidiomycota</taxon>
        <taxon>Agaricomycotina</taxon>
        <taxon>Agaricomycetes</taxon>
        <taxon>Polyporales</taxon>
        <taxon>Phanerochaetaceae</taxon>
        <taxon>Phlebiopsis</taxon>
    </lineage>
</organism>
<dbReference type="HOGENOM" id="CLU_471821_0_0_1"/>
<dbReference type="SUPFAM" id="SSF47095">
    <property type="entry name" value="HMG-box"/>
    <property type="match status" value="1"/>
</dbReference>
<protein>
    <recommendedName>
        <fullName evidence="5">HMG box domain-containing protein</fullName>
    </recommendedName>
</protein>
<reference evidence="6 7" key="1">
    <citation type="journal article" date="2014" name="PLoS Genet.">
        <title>Analysis of the Phlebiopsis gigantea genome, transcriptome and secretome provides insight into its pioneer colonization strategies of wood.</title>
        <authorList>
            <person name="Hori C."/>
            <person name="Ishida T."/>
            <person name="Igarashi K."/>
            <person name="Samejima M."/>
            <person name="Suzuki H."/>
            <person name="Master E."/>
            <person name="Ferreira P."/>
            <person name="Ruiz-Duenas F.J."/>
            <person name="Held B."/>
            <person name="Canessa P."/>
            <person name="Larrondo L.F."/>
            <person name="Schmoll M."/>
            <person name="Druzhinina I.S."/>
            <person name="Kubicek C.P."/>
            <person name="Gaskell J.A."/>
            <person name="Kersten P."/>
            <person name="St John F."/>
            <person name="Glasner J."/>
            <person name="Sabat G."/>
            <person name="Splinter BonDurant S."/>
            <person name="Syed K."/>
            <person name="Yadav J."/>
            <person name="Mgbeahuruike A.C."/>
            <person name="Kovalchuk A."/>
            <person name="Asiegbu F.O."/>
            <person name="Lackner G."/>
            <person name="Hoffmeister D."/>
            <person name="Rencoret J."/>
            <person name="Gutierrez A."/>
            <person name="Sun H."/>
            <person name="Lindquist E."/>
            <person name="Barry K."/>
            <person name="Riley R."/>
            <person name="Grigoriev I.V."/>
            <person name="Henrissat B."/>
            <person name="Kues U."/>
            <person name="Berka R.M."/>
            <person name="Martinez A.T."/>
            <person name="Covert S.F."/>
            <person name="Blanchette R.A."/>
            <person name="Cullen D."/>
        </authorList>
    </citation>
    <scope>NUCLEOTIDE SEQUENCE [LARGE SCALE GENOMIC DNA]</scope>
    <source>
        <strain evidence="6 7">11061_1 CR5-6</strain>
    </source>
</reference>
<evidence type="ECO:0000256" key="1">
    <source>
        <dbReference type="ARBA" id="ARBA00023125"/>
    </source>
</evidence>
<dbReference type="GO" id="GO:0001228">
    <property type="term" value="F:DNA-binding transcription activator activity, RNA polymerase II-specific"/>
    <property type="evidence" value="ECO:0007669"/>
    <property type="project" value="TreeGrafter"/>
</dbReference>
<feature type="region of interest" description="Disordered" evidence="4">
    <location>
        <begin position="262"/>
        <end position="296"/>
    </location>
</feature>
<keyword evidence="3" id="KW-0539">Nucleus</keyword>
<dbReference type="AlphaFoldDB" id="A0A0C3SD25"/>
<dbReference type="GO" id="GO:0005634">
    <property type="term" value="C:nucleus"/>
    <property type="evidence" value="ECO:0007669"/>
    <property type="project" value="UniProtKB-UniRule"/>
</dbReference>
<keyword evidence="1 3" id="KW-0238">DNA-binding</keyword>
<gene>
    <name evidence="6" type="ORF">PHLGIDRAFT_340250</name>
</gene>
<dbReference type="SMART" id="SM00398">
    <property type="entry name" value="HMG"/>
    <property type="match status" value="1"/>
</dbReference>
<evidence type="ECO:0000313" key="6">
    <source>
        <dbReference type="EMBL" id="KIP09305.1"/>
    </source>
</evidence>
<dbReference type="Proteomes" id="UP000053257">
    <property type="component" value="Unassembled WGS sequence"/>
</dbReference>
<dbReference type="Pfam" id="PF00505">
    <property type="entry name" value="HMG_box"/>
    <property type="match status" value="1"/>
</dbReference>
<dbReference type="InterPro" id="IPR050140">
    <property type="entry name" value="SRY-related_HMG-box_TF-like"/>
</dbReference>
<proteinExistence type="predicted"/>
<dbReference type="GO" id="GO:0000978">
    <property type="term" value="F:RNA polymerase II cis-regulatory region sequence-specific DNA binding"/>
    <property type="evidence" value="ECO:0007669"/>
    <property type="project" value="TreeGrafter"/>
</dbReference>
<dbReference type="PANTHER" id="PTHR10270">
    <property type="entry name" value="SOX TRANSCRIPTION FACTOR"/>
    <property type="match status" value="1"/>
</dbReference>
<keyword evidence="2" id="KW-0804">Transcription</keyword>
<evidence type="ECO:0000313" key="7">
    <source>
        <dbReference type="Proteomes" id="UP000053257"/>
    </source>
</evidence>
<dbReference type="Gene3D" id="1.10.30.10">
    <property type="entry name" value="High mobility group box domain"/>
    <property type="match status" value="1"/>
</dbReference>
<feature type="compositionally biased region" description="Polar residues" evidence="4">
    <location>
        <begin position="38"/>
        <end position="48"/>
    </location>
</feature>